<organism evidence="2 3">
    <name type="scientific">Oldenlandia corymbosa var. corymbosa</name>
    <dbReference type="NCBI Taxonomy" id="529605"/>
    <lineage>
        <taxon>Eukaryota</taxon>
        <taxon>Viridiplantae</taxon>
        <taxon>Streptophyta</taxon>
        <taxon>Embryophyta</taxon>
        <taxon>Tracheophyta</taxon>
        <taxon>Spermatophyta</taxon>
        <taxon>Magnoliopsida</taxon>
        <taxon>eudicotyledons</taxon>
        <taxon>Gunneridae</taxon>
        <taxon>Pentapetalae</taxon>
        <taxon>asterids</taxon>
        <taxon>lamiids</taxon>
        <taxon>Gentianales</taxon>
        <taxon>Rubiaceae</taxon>
        <taxon>Rubioideae</taxon>
        <taxon>Spermacoceae</taxon>
        <taxon>Hedyotis-Oldenlandia complex</taxon>
        <taxon>Oldenlandia</taxon>
    </lineage>
</organism>
<dbReference type="EMBL" id="OX459123">
    <property type="protein sequence ID" value="CAI9108703.1"/>
    <property type="molecule type" value="Genomic_DNA"/>
</dbReference>
<dbReference type="AlphaFoldDB" id="A0AAV1DPT9"/>
<gene>
    <name evidence="2" type="ORF">OLC1_LOCUS16739</name>
</gene>
<feature type="compositionally biased region" description="Acidic residues" evidence="1">
    <location>
        <begin position="108"/>
        <end position="124"/>
    </location>
</feature>
<accession>A0AAV1DPT9</accession>
<name>A0AAV1DPT9_OLDCO</name>
<sequence length="177" mass="20583">MLNLYHKSKYVIENGSINTFLNMPDDGLFVEEKLSYEGLINLEDITQEEREASLENVLFGGFPRGERASTSQNRDEERPLFAQDDYREESDSDYIAPNESEEHCDVSGENDFEESDDERLENEERDYNPLPRRHVYSKMGKWDASCVDKDELALKMWDETPEQLSARNCMTPTPPEL</sequence>
<reference evidence="2" key="1">
    <citation type="submission" date="2023-03" db="EMBL/GenBank/DDBJ databases">
        <authorList>
            <person name="Julca I."/>
        </authorList>
    </citation>
    <scope>NUCLEOTIDE SEQUENCE</scope>
</reference>
<proteinExistence type="predicted"/>
<evidence type="ECO:0000313" key="3">
    <source>
        <dbReference type="Proteomes" id="UP001161247"/>
    </source>
</evidence>
<feature type="region of interest" description="Disordered" evidence="1">
    <location>
        <begin position="61"/>
        <end position="128"/>
    </location>
</feature>
<protein>
    <submittedName>
        <fullName evidence="2">OLC1v1008374C1</fullName>
    </submittedName>
</protein>
<dbReference type="Proteomes" id="UP001161247">
    <property type="component" value="Chromosome 6"/>
</dbReference>
<evidence type="ECO:0000313" key="2">
    <source>
        <dbReference type="EMBL" id="CAI9108703.1"/>
    </source>
</evidence>
<keyword evidence="3" id="KW-1185">Reference proteome</keyword>
<evidence type="ECO:0000256" key="1">
    <source>
        <dbReference type="SAM" id="MobiDB-lite"/>
    </source>
</evidence>